<dbReference type="RefSeq" id="WP_021606701.1">
    <property type="nucleotide sequence ID" value="NZ_KE951714.1"/>
</dbReference>
<protein>
    <submittedName>
        <fullName evidence="1">Uncharacterized protein</fullName>
    </submittedName>
</protein>
<comment type="caution">
    <text evidence="1">The sequence shown here is derived from an EMBL/GenBank/DDBJ whole genome shotgun (WGS) entry which is preliminary data.</text>
</comment>
<gene>
    <name evidence="1" type="ORF">HMPREF1549_02077</name>
</gene>
<name>U1Q7H9_9ACTO</name>
<dbReference type="Proteomes" id="UP000016498">
    <property type="component" value="Unassembled WGS sequence"/>
</dbReference>
<organism evidence="1 2">
    <name type="scientific">Actinomyces johnsonii F0510</name>
    <dbReference type="NCBI Taxonomy" id="1227262"/>
    <lineage>
        <taxon>Bacteria</taxon>
        <taxon>Bacillati</taxon>
        <taxon>Actinomycetota</taxon>
        <taxon>Actinomycetes</taxon>
        <taxon>Actinomycetales</taxon>
        <taxon>Actinomycetaceae</taxon>
        <taxon>Actinomyces</taxon>
    </lineage>
</organism>
<dbReference type="PATRIC" id="fig|1227262.3.peg.1704"/>
<dbReference type="HOGENOM" id="CLU_2448028_0_0_11"/>
<proteinExistence type="predicted"/>
<sequence>MIPQDTCSPRAVALRDSSEIFSHRGLVNFIVRSSEHHTGGSADEPFTSADGKITDESVDRSSFLRRHLHFNRADAPLNKVLLYVLWLTA</sequence>
<evidence type="ECO:0000313" key="1">
    <source>
        <dbReference type="EMBL" id="ERH18069.1"/>
    </source>
</evidence>
<dbReference type="EMBL" id="AWSD01000223">
    <property type="protein sequence ID" value="ERH18069.1"/>
    <property type="molecule type" value="Genomic_DNA"/>
</dbReference>
<reference evidence="1 2" key="1">
    <citation type="submission" date="2013-06" db="EMBL/GenBank/DDBJ databases">
        <authorList>
            <person name="Weinstock G."/>
            <person name="Sodergren E."/>
            <person name="Lobos E.A."/>
            <person name="Fulton L."/>
            <person name="Fulton R."/>
            <person name="Courtney L."/>
            <person name="Fronick C."/>
            <person name="O'Laughlin M."/>
            <person name="Godfrey J."/>
            <person name="Wilson R.M."/>
            <person name="Miner T."/>
            <person name="Farmer C."/>
            <person name="Delehaunty K."/>
            <person name="Cordes M."/>
            <person name="Minx P."/>
            <person name="Tomlinson C."/>
            <person name="Chen J."/>
            <person name="Wollam A."/>
            <person name="Pepin K.H."/>
            <person name="Bhonagiri V."/>
            <person name="Zhang X."/>
            <person name="Warren W."/>
            <person name="Mitreva M."/>
            <person name="Mardis E.R."/>
            <person name="Wilson R.K."/>
        </authorList>
    </citation>
    <scope>NUCLEOTIDE SEQUENCE [LARGE SCALE GENOMIC DNA]</scope>
    <source>
        <strain evidence="1 2">F0510</strain>
    </source>
</reference>
<accession>U1Q7H9</accession>
<dbReference type="AlphaFoldDB" id="U1Q7H9"/>
<evidence type="ECO:0000313" key="2">
    <source>
        <dbReference type="Proteomes" id="UP000016498"/>
    </source>
</evidence>